<organism evidence="1 2">
    <name type="scientific">Mediterraneibacter gnavus</name>
    <name type="common">Ruminococcus gnavus</name>
    <dbReference type="NCBI Taxonomy" id="33038"/>
    <lineage>
        <taxon>Bacteria</taxon>
        <taxon>Bacillati</taxon>
        <taxon>Bacillota</taxon>
        <taxon>Clostridia</taxon>
        <taxon>Lachnospirales</taxon>
        <taxon>Lachnospiraceae</taxon>
        <taxon>Mediterraneibacter</taxon>
    </lineage>
</organism>
<gene>
    <name evidence="1" type="ORF">LIQ08_19625</name>
</gene>
<evidence type="ECO:0000313" key="2">
    <source>
        <dbReference type="Proteomes" id="UP001297370"/>
    </source>
</evidence>
<dbReference type="AlphaFoldDB" id="A0AAJ1B9G2"/>
<reference evidence="1" key="1">
    <citation type="submission" date="2021-10" db="EMBL/GenBank/DDBJ databases">
        <title>Collection of gut derived symbiotic bacterial strains cultured from healthy donors.</title>
        <authorList>
            <person name="Lin H."/>
            <person name="Littmann E."/>
            <person name="Claire K."/>
            <person name="Pamer E."/>
        </authorList>
    </citation>
    <scope>NUCLEOTIDE SEQUENCE</scope>
    <source>
        <strain evidence="1">MSK.23.18</strain>
    </source>
</reference>
<proteinExistence type="predicted"/>
<feature type="non-terminal residue" evidence="1">
    <location>
        <position position="1"/>
    </location>
</feature>
<evidence type="ECO:0000313" key="1">
    <source>
        <dbReference type="EMBL" id="MCB5621312.1"/>
    </source>
</evidence>
<sequence>DGATAATSLEKYIPNIVTALKLSPKKIKIKEAVQTSKETSENDDRFITPKIKQQLAPIFAKLEKQLIIKCSLDHSKLAG</sequence>
<accession>A0AAJ1B9G2</accession>
<name>A0AAJ1B9G2_MEDGN</name>
<dbReference type="Proteomes" id="UP001297370">
    <property type="component" value="Unassembled WGS sequence"/>
</dbReference>
<protein>
    <submittedName>
        <fullName evidence="1">Thioredoxin reductase</fullName>
    </submittedName>
</protein>
<comment type="caution">
    <text evidence="1">The sequence shown here is derived from an EMBL/GenBank/DDBJ whole genome shotgun (WGS) entry which is preliminary data.</text>
</comment>
<dbReference type="EMBL" id="JAJBOM010000197">
    <property type="protein sequence ID" value="MCB5621312.1"/>
    <property type="molecule type" value="Genomic_DNA"/>
</dbReference>
<feature type="non-terminal residue" evidence="1">
    <location>
        <position position="79"/>
    </location>
</feature>